<evidence type="ECO:0000313" key="2">
    <source>
        <dbReference type="Proteomes" id="UP000037696"/>
    </source>
</evidence>
<keyword evidence="2" id="KW-1185">Reference proteome</keyword>
<organism evidence="1 2">
    <name type="scientific">Penicillium nordicum</name>
    <dbReference type="NCBI Taxonomy" id="229535"/>
    <lineage>
        <taxon>Eukaryota</taxon>
        <taxon>Fungi</taxon>
        <taxon>Dikarya</taxon>
        <taxon>Ascomycota</taxon>
        <taxon>Pezizomycotina</taxon>
        <taxon>Eurotiomycetes</taxon>
        <taxon>Eurotiomycetidae</taxon>
        <taxon>Eurotiales</taxon>
        <taxon>Aspergillaceae</taxon>
        <taxon>Penicillium</taxon>
    </lineage>
</organism>
<dbReference type="Proteomes" id="UP000037696">
    <property type="component" value="Unassembled WGS sequence"/>
</dbReference>
<comment type="caution">
    <text evidence="1">The sequence shown here is derived from an EMBL/GenBank/DDBJ whole genome shotgun (WGS) entry which is preliminary data.</text>
</comment>
<gene>
    <name evidence="1" type="ORF">ACN38_g5550</name>
</gene>
<protein>
    <submittedName>
        <fullName evidence="1">Uncharacterized protein</fullName>
    </submittedName>
</protein>
<accession>A0A0M8P8K9</accession>
<evidence type="ECO:0000313" key="1">
    <source>
        <dbReference type="EMBL" id="KOS43524.1"/>
    </source>
</evidence>
<proteinExistence type="predicted"/>
<dbReference type="EMBL" id="LHQQ01000079">
    <property type="protein sequence ID" value="KOS43524.1"/>
    <property type="molecule type" value="Genomic_DNA"/>
</dbReference>
<dbReference type="AlphaFoldDB" id="A0A0M8P8K9"/>
<reference evidence="1 2" key="1">
    <citation type="submission" date="2015-08" db="EMBL/GenBank/DDBJ databases">
        <title>Genome sequencing of Penicillium nordicum.</title>
        <authorList>
            <person name="Nguyen H.D."/>
            <person name="Seifert K.A."/>
        </authorList>
    </citation>
    <scope>NUCLEOTIDE SEQUENCE [LARGE SCALE GENOMIC DNA]</scope>
    <source>
        <strain evidence="1 2">DAOMC 185683</strain>
    </source>
</reference>
<sequence>MALLKNRYTPATASARRGDFFIVSKGDEHSLAVQLAFWCVSGQDQLEVQVVVSTALVDKPSARWLAGKLAAAVGALSEAPRILLEDVCVGQREYGYKLFYYFPYNDIIFVGYMLQPAPGLASYKLGQKTIISEHYAQIDQAPIYIVHDMTLHLS</sequence>
<name>A0A0M8P8K9_9EURO</name>